<feature type="transmembrane region" description="Helical" evidence="1">
    <location>
        <begin position="253"/>
        <end position="272"/>
    </location>
</feature>
<feature type="transmembrane region" description="Helical" evidence="1">
    <location>
        <begin position="163"/>
        <end position="196"/>
    </location>
</feature>
<keyword evidence="1" id="KW-1133">Transmembrane helix</keyword>
<reference evidence="2 3" key="1">
    <citation type="submission" date="2020-04" db="EMBL/GenBank/DDBJ databases">
        <authorList>
            <person name="Pajer P."/>
            <person name="Broz P."/>
        </authorList>
    </citation>
    <scope>NUCLEOTIDE SEQUENCE [LARGE SCALE GENOMIC DNA]</scope>
    <source>
        <strain evidence="3">NRL-ATB46093</strain>
    </source>
</reference>
<feature type="transmembrane region" description="Helical" evidence="1">
    <location>
        <begin position="56"/>
        <end position="74"/>
    </location>
</feature>
<reference evidence="3" key="2">
    <citation type="submission" date="2020-06" db="EMBL/GenBank/DDBJ databases">
        <title>Isolation of Planomicrobium glaciei.</title>
        <authorList>
            <person name="Malisova L."/>
            <person name="Safrankova R."/>
            <person name="Jakubu V."/>
            <person name="Spanelova P."/>
        </authorList>
    </citation>
    <scope>NUCLEOTIDE SEQUENCE [LARGE SCALE GENOMIC DNA]</scope>
    <source>
        <strain evidence="3">NRL-ATB46093</strain>
    </source>
</reference>
<gene>
    <name evidence="2" type="ORF">HF394_02555</name>
</gene>
<name>A0A7H8Q6T1_9BACL</name>
<feature type="transmembrane region" description="Helical" evidence="1">
    <location>
        <begin position="30"/>
        <end position="50"/>
    </location>
</feature>
<proteinExistence type="predicted"/>
<keyword evidence="1" id="KW-0812">Transmembrane</keyword>
<dbReference type="AlphaFoldDB" id="A0A7H8Q6T1"/>
<sequence length="432" mass="49350">MKIMQLVWLSLLIEILILAIIKPIFVSFEFLSIVSVSIHILLFTLIILSYKSKYNWIFLLAFLVRISFMIWDIYGRNIFILPNSEGDAIGFKDSAVAISENILLISTDVYGGLYAKVMGALFYIVGPQLILGHYINVLLSISVIYIIYLILKMLEINTWVISVILLIAAFFPNSIIMSAIFLREMIISFFVILSLYHYIKWIKFGKTFNVFLCILFLSMASMFHSGVVGIFLGYAFGFIFYKRSKEKFRFSIKSVFVFLLICVVSIVIFTQLQDTLFKKFSEVEDLSDIYATANSRLGGSAYLIGITIESPRDFIIYGPIKAFYFLTAPLPTNWRGLVDIFTFFSDSILYLITIIYFLLNRKYFKDKKTLIIALTVVLICVSLIFGIGVGNAGTAVRHRSKIVSIFLVLLGIMMDAKRKNLVKKNSKKLLKK</sequence>
<feature type="transmembrane region" description="Helical" evidence="1">
    <location>
        <begin position="208"/>
        <end position="241"/>
    </location>
</feature>
<feature type="transmembrane region" description="Helical" evidence="1">
    <location>
        <begin position="398"/>
        <end position="416"/>
    </location>
</feature>
<evidence type="ECO:0000256" key="1">
    <source>
        <dbReference type="SAM" id="Phobius"/>
    </source>
</evidence>
<keyword evidence="3" id="KW-1185">Reference proteome</keyword>
<dbReference type="EMBL" id="CP051177">
    <property type="protein sequence ID" value="QKX49550.1"/>
    <property type="molecule type" value="Genomic_DNA"/>
</dbReference>
<feature type="transmembrane region" description="Helical" evidence="1">
    <location>
        <begin position="371"/>
        <end position="392"/>
    </location>
</feature>
<dbReference type="Proteomes" id="UP000509222">
    <property type="component" value="Chromosome"/>
</dbReference>
<keyword evidence="1" id="KW-0472">Membrane</keyword>
<feature type="transmembrane region" description="Helical" evidence="1">
    <location>
        <begin position="131"/>
        <end position="151"/>
    </location>
</feature>
<organism evidence="2 3">
    <name type="scientific">Planococcus glaciei</name>
    <dbReference type="NCBI Taxonomy" id="459472"/>
    <lineage>
        <taxon>Bacteria</taxon>
        <taxon>Bacillati</taxon>
        <taxon>Bacillota</taxon>
        <taxon>Bacilli</taxon>
        <taxon>Bacillales</taxon>
        <taxon>Caryophanaceae</taxon>
        <taxon>Planococcus</taxon>
    </lineage>
</organism>
<evidence type="ECO:0000313" key="2">
    <source>
        <dbReference type="EMBL" id="QKX49550.1"/>
    </source>
</evidence>
<feature type="transmembrane region" description="Helical" evidence="1">
    <location>
        <begin position="340"/>
        <end position="359"/>
    </location>
</feature>
<feature type="transmembrane region" description="Helical" evidence="1">
    <location>
        <begin position="102"/>
        <end position="125"/>
    </location>
</feature>
<evidence type="ECO:0000313" key="3">
    <source>
        <dbReference type="Proteomes" id="UP000509222"/>
    </source>
</evidence>
<accession>A0A7H8Q6T1</accession>
<feature type="transmembrane region" description="Helical" evidence="1">
    <location>
        <begin position="6"/>
        <end position="25"/>
    </location>
</feature>
<evidence type="ECO:0008006" key="4">
    <source>
        <dbReference type="Google" id="ProtNLM"/>
    </source>
</evidence>
<protein>
    <recommendedName>
        <fullName evidence="4">Glycosyltransferase RgtA/B/C/D-like domain-containing protein</fullName>
    </recommendedName>
</protein>
<dbReference type="RefSeq" id="WP_176294013.1">
    <property type="nucleotide sequence ID" value="NZ_CP051177.1"/>
</dbReference>